<proteinExistence type="predicted"/>
<sequence>MSTPITLDIPHKLGKEAVRQRLDGGIGRIGEKIPGGAAVQHRWEGDTMYFTVQAMGQSIRSELTVFEDKVHAMVDLPALLGLFAGQVRALIEKEGPKLLK</sequence>
<dbReference type="RefSeq" id="WP_093664546.1">
    <property type="nucleotide sequence ID" value="NZ_FOCF01000002.1"/>
</dbReference>
<dbReference type="AlphaFoldDB" id="A0A1H8B5U8"/>
<keyword evidence="2" id="KW-1185">Reference proteome</keyword>
<name>A0A1H8B5U8_9SPHN</name>
<dbReference type="Proteomes" id="UP000199206">
    <property type="component" value="Unassembled WGS sequence"/>
</dbReference>
<accession>A0A1H8B5U8</accession>
<dbReference type="InterPro" id="IPR013433">
    <property type="entry name" value="PHA_gran_rgn"/>
</dbReference>
<organism evidence="1 2">
    <name type="scientific">Sphingomonas gellani</name>
    <dbReference type="NCBI Taxonomy" id="1166340"/>
    <lineage>
        <taxon>Bacteria</taxon>
        <taxon>Pseudomonadati</taxon>
        <taxon>Pseudomonadota</taxon>
        <taxon>Alphaproteobacteria</taxon>
        <taxon>Sphingomonadales</taxon>
        <taxon>Sphingomonadaceae</taxon>
        <taxon>Sphingomonas</taxon>
    </lineage>
</organism>
<evidence type="ECO:0000313" key="2">
    <source>
        <dbReference type="Proteomes" id="UP000199206"/>
    </source>
</evidence>
<protein>
    <submittedName>
        <fullName evidence="1">Putative polyhydroxyalkanoic acid system protein (PHA_gran_rgn)</fullName>
    </submittedName>
</protein>
<reference evidence="2" key="1">
    <citation type="submission" date="2016-10" db="EMBL/GenBank/DDBJ databases">
        <authorList>
            <person name="Varghese N."/>
            <person name="Submissions S."/>
        </authorList>
    </citation>
    <scope>NUCLEOTIDE SEQUENCE [LARGE SCALE GENOMIC DNA]</scope>
    <source>
        <strain evidence="2">S6-262</strain>
    </source>
</reference>
<dbReference type="OrthoDB" id="8853368at2"/>
<dbReference type="Pfam" id="PF09650">
    <property type="entry name" value="PHA_gran_rgn"/>
    <property type="match status" value="1"/>
</dbReference>
<evidence type="ECO:0000313" key="1">
    <source>
        <dbReference type="EMBL" id="SEM78325.1"/>
    </source>
</evidence>
<dbReference type="EMBL" id="FOCF01000002">
    <property type="protein sequence ID" value="SEM78325.1"/>
    <property type="molecule type" value="Genomic_DNA"/>
</dbReference>
<dbReference type="STRING" id="1166340.SAMN05192583_1217"/>
<gene>
    <name evidence="1" type="ORF">SAMN05192583_1217</name>
</gene>